<reference evidence="3" key="1">
    <citation type="submission" date="2021-02" db="EMBL/GenBank/DDBJ databases">
        <title>Psilocybe cubensis genome.</title>
        <authorList>
            <person name="Mckernan K.J."/>
            <person name="Crawford S."/>
            <person name="Trippe A."/>
            <person name="Kane L.T."/>
            <person name="Mclaughlin S."/>
        </authorList>
    </citation>
    <scope>NUCLEOTIDE SEQUENCE [LARGE SCALE GENOMIC DNA]</scope>
    <source>
        <strain evidence="3">MGC-MH-2018</strain>
    </source>
</reference>
<name>A0A8H7XS38_PSICU</name>
<keyword evidence="2" id="KW-1133">Transmembrane helix</keyword>
<feature type="transmembrane region" description="Helical" evidence="2">
    <location>
        <begin position="73"/>
        <end position="91"/>
    </location>
</feature>
<dbReference type="Gene3D" id="1.20.1250.20">
    <property type="entry name" value="MFS general substrate transporter like domains"/>
    <property type="match status" value="1"/>
</dbReference>
<accession>A0A8H7XS38</accession>
<evidence type="ECO:0000256" key="1">
    <source>
        <dbReference type="SAM" id="MobiDB-lite"/>
    </source>
</evidence>
<dbReference type="PANTHER" id="PTHR11360">
    <property type="entry name" value="MONOCARBOXYLATE TRANSPORTER"/>
    <property type="match status" value="1"/>
</dbReference>
<proteinExistence type="predicted"/>
<feature type="region of interest" description="Disordered" evidence="1">
    <location>
        <begin position="1"/>
        <end position="36"/>
    </location>
</feature>
<feature type="transmembrane region" description="Helical" evidence="2">
    <location>
        <begin position="111"/>
        <end position="130"/>
    </location>
</feature>
<dbReference type="InterPro" id="IPR036259">
    <property type="entry name" value="MFS_trans_sf"/>
</dbReference>
<feature type="transmembrane region" description="Helical" evidence="2">
    <location>
        <begin position="208"/>
        <end position="228"/>
    </location>
</feature>
<organism evidence="3">
    <name type="scientific">Psilocybe cubensis</name>
    <name type="common">Psychedelic mushroom</name>
    <name type="synonym">Stropharia cubensis</name>
    <dbReference type="NCBI Taxonomy" id="181762"/>
    <lineage>
        <taxon>Eukaryota</taxon>
        <taxon>Fungi</taxon>
        <taxon>Dikarya</taxon>
        <taxon>Basidiomycota</taxon>
        <taxon>Agaricomycotina</taxon>
        <taxon>Agaricomycetes</taxon>
        <taxon>Agaricomycetidae</taxon>
        <taxon>Agaricales</taxon>
        <taxon>Agaricineae</taxon>
        <taxon>Strophariaceae</taxon>
        <taxon>Psilocybe</taxon>
    </lineage>
</organism>
<feature type="compositionally biased region" description="Basic and acidic residues" evidence="1">
    <location>
        <begin position="12"/>
        <end position="36"/>
    </location>
</feature>
<evidence type="ECO:0000256" key="2">
    <source>
        <dbReference type="SAM" id="Phobius"/>
    </source>
</evidence>
<keyword evidence="2" id="KW-0812">Transmembrane</keyword>
<keyword evidence="2" id="KW-0472">Membrane</keyword>
<dbReference type="EMBL" id="JAFIQS010000009">
    <property type="protein sequence ID" value="KAG5165997.1"/>
    <property type="molecule type" value="Genomic_DNA"/>
</dbReference>
<dbReference type="InterPro" id="IPR050327">
    <property type="entry name" value="Proton-linked_MCT"/>
</dbReference>
<dbReference type="SUPFAM" id="SSF103473">
    <property type="entry name" value="MFS general substrate transporter"/>
    <property type="match status" value="1"/>
</dbReference>
<gene>
    <name evidence="3" type="ORF">JR316_009586</name>
</gene>
<sequence>MMENSDGITGSDDLKKLQNLDTRTESNEETTEEQRDGGTVGWISIFGSNSWIGSFQLMMPFLFGLVSGKLFDAGYFHALVITGSALFTIRFNIPSLFMLSLVKPQHYAQVFLSQGVGMGVGLGLTFVPTVSSIVHHFQKRKVLATGIVMSGSSLGGIVFPISEYWTSVQVHQSTIQSHAPLCSAKGIELKAGHSHLIPSIGFPKAVRASGYLVLGMLVLANCLMKSAYPKSTGNRPQVNILSFFTDPPYIFATLG</sequence>
<feature type="transmembrane region" description="Helical" evidence="2">
    <location>
        <begin position="142"/>
        <end position="161"/>
    </location>
</feature>
<evidence type="ECO:0000313" key="3">
    <source>
        <dbReference type="EMBL" id="KAG5165997.1"/>
    </source>
</evidence>
<protein>
    <submittedName>
        <fullName evidence="3">Uncharacterized protein</fullName>
    </submittedName>
</protein>
<dbReference type="AlphaFoldDB" id="A0A8H7XS38"/>
<feature type="transmembrane region" description="Helical" evidence="2">
    <location>
        <begin position="42"/>
        <end position="66"/>
    </location>
</feature>
<dbReference type="PANTHER" id="PTHR11360:SF234">
    <property type="entry name" value="MFS-TYPE TRANSPORTER DBAD-RELATED"/>
    <property type="match status" value="1"/>
</dbReference>
<comment type="caution">
    <text evidence="3">The sequence shown here is derived from an EMBL/GenBank/DDBJ whole genome shotgun (WGS) entry which is preliminary data.</text>
</comment>